<dbReference type="EMBL" id="JAMDMJ010000055">
    <property type="protein sequence ID" value="MCY9599822.1"/>
    <property type="molecule type" value="Genomic_DNA"/>
</dbReference>
<accession>A0A410WXD5</accession>
<dbReference type="AlphaFoldDB" id="A0A410WXD5"/>
<dbReference type="EMBL" id="CP026520">
    <property type="protein sequence ID" value="QAV18901.1"/>
    <property type="molecule type" value="Genomic_DNA"/>
</dbReference>
<organism evidence="2 3">
    <name type="scientific">Paenibacillus chitinolyticus</name>
    <dbReference type="NCBI Taxonomy" id="79263"/>
    <lineage>
        <taxon>Bacteria</taxon>
        <taxon>Bacillati</taxon>
        <taxon>Bacillota</taxon>
        <taxon>Bacilli</taxon>
        <taxon>Bacillales</taxon>
        <taxon>Paenibacillaceae</taxon>
        <taxon>Paenibacillus</taxon>
    </lineage>
</organism>
<dbReference type="OrthoDB" id="10018420at2"/>
<reference evidence="2 3" key="1">
    <citation type="submission" date="2018-01" db="EMBL/GenBank/DDBJ databases">
        <title>The whole genome sequencing and assembly of Paenibacillus chitinolyticus KCCM 41400 strain.</title>
        <authorList>
            <person name="Kim J.-Y."/>
            <person name="Park M.-K."/>
            <person name="Lee Y.-J."/>
            <person name="Yi H."/>
            <person name="Bahn Y.-S."/>
            <person name="Kim J.F."/>
            <person name="Lee D.-W."/>
        </authorList>
    </citation>
    <scope>NUCLEOTIDE SEQUENCE [LARGE SCALE GENOMIC DNA]</scope>
    <source>
        <strain evidence="2 3">KCCM 41400</strain>
    </source>
</reference>
<sequence length="160" mass="18917">MEQIKKEILKLNLVLENTDCIEIENKHIGRISILDIKTSIVATRNSTCKFNECDHFALASFRDGDEQYKLPNDFMSTSSKYTRLKGNDITSIHIIYNDYTEEELYVPWGDSEYKNDYQHTYINEHGDLFIVINKNKNIEDEFPYDLEDTACLEYMLFWDC</sequence>
<protein>
    <submittedName>
        <fullName evidence="2">Uncharacterized protein</fullName>
    </submittedName>
</protein>
<dbReference type="GeneID" id="95376110"/>
<dbReference type="RefSeq" id="WP_042227586.1">
    <property type="nucleotide sequence ID" value="NZ_CP026520.1"/>
</dbReference>
<evidence type="ECO:0000313" key="4">
    <source>
        <dbReference type="Proteomes" id="UP001527202"/>
    </source>
</evidence>
<dbReference type="Proteomes" id="UP001527202">
    <property type="component" value="Unassembled WGS sequence"/>
</dbReference>
<name>A0A410WXD5_9BACL</name>
<proteinExistence type="predicted"/>
<evidence type="ECO:0000313" key="3">
    <source>
        <dbReference type="Proteomes" id="UP000288943"/>
    </source>
</evidence>
<dbReference type="Proteomes" id="UP000288943">
    <property type="component" value="Chromosome"/>
</dbReference>
<reference evidence="1 4" key="2">
    <citation type="submission" date="2022-05" db="EMBL/GenBank/DDBJ databases">
        <title>Genome Sequencing of Bee-Associated Microbes.</title>
        <authorList>
            <person name="Dunlap C."/>
        </authorList>
    </citation>
    <scope>NUCLEOTIDE SEQUENCE [LARGE SCALE GENOMIC DNA]</scope>
    <source>
        <strain evidence="1 4">NRRL B-23120</strain>
    </source>
</reference>
<evidence type="ECO:0000313" key="1">
    <source>
        <dbReference type="EMBL" id="MCY9599822.1"/>
    </source>
</evidence>
<keyword evidence="4" id="KW-1185">Reference proteome</keyword>
<gene>
    <name evidence="1" type="ORF">M5X16_29155</name>
    <name evidence="2" type="ORF">PC41400_14930</name>
</gene>
<evidence type="ECO:0000313" key="2">
    <source>
        <dbReference type="EMBL" id="QAV18901.1"/>
    </source>
</evidence>
<dbReference type="KEGG" id="pchi:PC41400_14930"/>